<dbReference type="Proteomes" id="UP000887540">
    <property type="component" value="Unplaced"/>
</dbReference>
<evidence type="ECO:0000313" key="2">
    <source>
        <dbReference type="WBParaSite" id="ACRNAN_scaffold1811.g32365.t1"/>
    </source>
</evidence>
<name>A0A914D335_9BILA</name>
<proteinExistence type="predicted"/>
<dbReference type="AlphaFoldDB" id="A0A914D335"/>
<dbReference type="Gene3D" id="3.30.70.2530">
    <property type="match status" value="1"/>
</dbReference>
<dbReference type="WBParaSite" id="ACRNAN_scaffold1811.g32365.t1">
    <property type="protein sequence ID" value="ACRNAN_scaffold1811.g32365.t1"/>
    <property type="gene ID" value="ACRNAN_scaffold1811.g32365"/>
</dbReference>
<evidence type="ECO:0000313" key="1">
    <source>
        <dbReference type="Proteomes" id="UP000887540"/>
    </source>
</evidence>
<reference evidence="2" key="1">
    <citation type="submission" date="2022-11" db="UniProtKB">
        <authorList>
            <consortium name="WormBaseParasite"/>
        </authorList>
    </citation>
    <scope>IDENTIFICATION</scope>
</reference>
<organism evidence="1 2">
    <name type="scientific">Acrobeloides nanus</name>
    <dbReference type="NCBI Taxonomy" id="290746"/>
    <lineage>
        <taxon>Eukaryota</taxon>
        <taxon>Metazoa</taxon>
        <taxon>Ecdysozoa</taxon>
        <taxon>Nematoda</taxon>
        <taxon>Chromadorea</taxon>
        <taxon>Rhabditida</taxon>
        <taxon>Tylenchina</taxon>
        <taxon>Cephalobomorpha</taxon>
        <taxon>Cephaloboidea</taxon>
        <taxon>Cephalobidae</taxon>
        <taxon>Acrobeloides</taxon>
    </lineage>
</organism>
<keyword evidence="1" id="KW-1185">Reference proteome</keyword>
<protein>
    <submittedName>
        <fullName evidence="2">Uncharacterized protein</fullName>
    </submittedName>
</protein>
<accession>A0A914D335</accession>
<sequence>MSALKDHFNDTMSSGYSVSFFMDWKNKNINQVWVKSVIDSGPEPDLEIYGAKKVVDIDLHPIMGLPIDDVTVQRGVPGPWCDKLPYYKIDVGIETGMPGMGIELQVIPLSLNFVTFFSQNILSRSSILMKPSWLLKPSKNNSPLIFISPRFERLMPMIYG</sequence>